<evidence type="ECO:0000313" key="6">
    <source>
        <dbReference type="Proteomes" id="UP000182054"/>
    </source>
</evidence>
<dbReference type="GO" id="GO:0030288">
    <property type="term" value="C:outer membrane-bounded periplasmic space"/>
    <property type="evidence" value="ECO:0007669"/>
    <property type="project" value="TreeGrafter"/>
</dbReference>
<feature type="region of interest" description="Disordered" evidence="3">
    <location>
        <begin position="37"/>
        <end position="60"/>
    </location>
</feature>
<protein>
    <submittedName>
        <fullName evidence="5">Monosaccharide ABC transporter substrate-binding protein, CUT2 family</fullName>
    </submittedName>
</protein>
<evidence type="ECO:0000259" key="4">
    <source>
        <dbReference type="Pfam" id="PF13407"/>
    </source>
</evidence>
<keyword evidence="2" id="KW-0732">Signal</keyword>
<gene>
    <name evidence="5" type="ORF">SAMN05444374_10466</name>
</gene>
<dbReference type="PANTHER" id="PTHR30036:SF1">
    <property type="entry name" value="D-XYLOSE-BINDING PERIPLASMIC PROTEIN"/>
    <property type="match status" value="1"/>
</dbReference>
<accession>A0A1I0T4C1</accession>
<feature type="domain" description="Periplasmic binding protein" evidence="4">
    <location>
        <begin position="60"/>
        <end position="319"/>
    </location>
</feature>
<comment type="subcellular location">
    <subcellularLocation>
        <location evidence="1">Cell envelope</location>
    </subcellularLocation>
</comment>
<evidence type="ECO:0000256" key="3">
    <source>
        <dbReference type="SAM" id="MobiDB-lite"/>
    </source>
</evidence>
<name>A0A1I0T4C1_9NOCA</name>
<dbReference type="PROSITE" id="PS51257">
    <property type="entry name" value="PROKAR_LIPOPROTEIN"/>
    <property type="match status" value="1"/>
</dbReference>
<dbReference type="Gene3D" id="3.40.50.2300">
    <property type="match status" value="2"/>
</dbReference>
<dbReference type="InterPro" id="IPR050555">
    <property type="entry name" value="Bact_Solute-Bind_Prot2"/>
</dbReference>
<dbReference type="InterPro" id="IPR025997">
    <property type="entry name" value="SBP_2_dom"/>
</dbReference>
<dbReference type="SUPFAM" id="SSF53822">
    <property type="entry name" value="Periplasmic binding protein-like I"/>
    <property type="match status" value="1"/>
</dbReference>
<dbReference type="AlphaFoldDB" id="A0A1I0T4C1"/>
<evidence type="ECO:0000256" key="2">
    <source>
        <dbReference type="ARBA" id="ARBA00022729"/>
    </source>
</evidence>
<feature type="compositionally biased region" description="Gly residues" evidence="3">
    <location>
        <begin position="40"/>
        <end position="56"/>
    </location>
</feature>
<evidence type="ECO:0000313" key="5">
    <source>
        <dbReference type="EMBL" id="SFA46571.1"/>
    </source>
</evidence>
<dbReference type="PANTHER" id="PTHR30036">
    <property type="entry name" value="D-XYLOSE-BINDING PERIPLASMIC PROTEIN"/>
    <property type="match status" value="1"/>
</dbReference>
<reference evidence="5 6" key="1">
    <citation type="submission" date="2016-10" db="EMBL/GenBank/DDBJ databases">
        <authorList>
            <person name="de Groot N.N."/>
        </authorList>
    </citation>
    <scope>NUCLEOTIDE SEQUENCE [LARGE SCALE GENOMIC DNA]</scope>
    <source>
        <strain evidence="5 6">DSM 44908</strain>
    </source>
</reference>
<sequence length="384" mass="38872">MLRNIQPKGRSMQNTKLALTAAGVGLVMALTACGSNSSGGDTGSGDSGGSNNGGTKVGVILPDTKSSARYESQDRPLLQKALSDAGLDPIIQNAEGDTTKFSSIADSMISQGAKVILMSNLSSESGAAVQKKATEAGVATIDYDRLTLGGSADYYVSFDSTTVGNLQGQGLVDCVGAKPGAQIIQINGSPTDNNATLFKAGALEVLQPKYDSGEFRLAGDQAIPEWDNQVGATTFEQLLTANGGRVDGVLAANDGLAGAVITVLQKNGLNGTVPVTGQDATEDGLRAVLRGDQCMTVFKDVAKEAAAAAELAIDLANGDTAAADAKATATSEDPEGNRQVKSVLLDPVTITRDNVKVAVDGGAVTADALCTGDVAQACADAGIS</sequence>
<organism evidence="5 6">
    <name type="scientific">Rhodococcoides kroppenstedtii</name>
    <dbReference type="NCBI Taxonomy" id="293050"/>
    <lineage>
        <taxon>Bacteria</taxon>
        <taxon>Bacillati</taxon>
        <taxon>Actinomycetota</taxon>
        <taxon>Actinomycetes</taxon>
        <taxon>Mycobacteriales</taxon>
        <taxon>Nocardiaceae</taxon>
        <taxon>Rhodococcoides</taxon>
    </lineage>
</organism>
<dbReference type="GO" id="GO:0030246">
    <property type="term" value="F:carbohydrate binding"/>
    <property type="evidence" value="ECO:0007669"/>
    <property type="project" value="TreeGrafter"/>
</dbReference>
<proteinExistence type="predicted"/>
<dbReference type="InterPro" id="IPR028082">
    <property type="entry name" value="Peripla_BP_I"/>
</dbReference>
<dbReference type="EMBL" id="FOJN01000004">
    <property type="protein sequence ID" value="SFA46571.1"/>
    <property type="molecule type" value="Genomic_DNA"/>
</dbReference>
<evidence type="ECO:0000256" key="1">
    <source>
        <dbReference type="ARBA" id="ARBA00004196"/>
    </source>
</evidence>
<dbReference type="Proteomes" id="UP000182054">
    <property type="component" value="Unassembled WGS sequence"/>
</dbReference>
<dbReference type="Pfam" id="PF13407">
    <property type="entry name" value="Peripla_BP_4"/>
    <property type="match status" value="1"/>
</dbReference>